<keyword evidence="1 5" id="KW-0004">4Fe-4S</keyword>
<feature type="binding site" evidence="5">
    <location>
        <position position="75"/>
    </location>
    <ligand>
        <name>dimethylallyl diphosphate</name>
        <dbReference type="ChEBI" id="CHEBI:57623"/>
    </ligand>
</feature>
<comment type="similarity">
    <text evidence="5">Belongs to the IspH family.</text>
</comment>
<accession>A0A098C1L7</accession>
<dbReference type="GO" id="GO:0016114">
    <property type="term" value="P:terpenoid biosynthetic process"/>
    <property type="evidence" value="ECO:0007669"/>
    <property type="project" value="UniProtKB-UniRule"/>
</dbReference>
<feature type="binding site" evidence="5">
    <location>
        <position position="228"/>
    </location>
    <ligand>
        <name>isopentenyl diphosphate</name>
        <dbReference type="ChEBI" id="CHEBI:128769"/>
    </ligand>
</feature>
<feature type="binding site" evidence="5">
    <location>
        <position position="270"/>
    </location>
    <ligand>
        <name>isopentenyl diphosphate</name>
        <dbReference type="ChEBI" id="CHEBI:128769"/>
    </ligand>
</feature>
<protein>
    <recommendedName>
        <fullName evidence="5">4-hydroxy-3-methylbut-2-enyl diphosphate reductase</fullName>
        <shortName evidence="5">HMBPP reductase</shortName>
        <ecNumber evidence="5">1.17.7.4</ecNumber>
    </recommendedName>
</protein>
<feature type="binding site" evidence="5">
    <location>
        <position position="129"/>
    </location>
    <ligand>
        <name>(2E)-4-hydroxy-3-methylbut-2-enyl diphosphate</name>
        <dbReference type="ChEBI" id="CHEBI:128753"/>
    </ligand>
</feature>
<keyword evidence="2 5" id="KW-0479">Metal-binding</keyword>
<evidence type="ECO:0000313" key="6">
    <source>
        <dbReference type="EMBL" id="CEA16311.1"/>
    </source>
</evidence>
<dbReference type="UniPathway" id="UPA00059">
    <property type="reaction ID" value="UER00105"/>
</dbReference>
<comment type="catalytic activity">
    <reaction evidence="5">
        <text>isopentenyl diphosphate + 2 oxidized [2Fe-2S]-[ferredoxin] + H2O = (2E)-4-hydroxy-3-methylbut-2-enyl diphosphate + 2 reduced [2Fe-2S]-[ferredoxin] + 2 H(+)</text>
        <dbReference type="Rhea" id="RHEA:24488"/>
        <dbReference type="Rhea" id="RHEA-COMP:10000"/>
        <dbReference type="Rhea" id="RHEA-COMP:10001"/>
        <dbReference type="ChEBI" id="CHEBI:15377"/>
        <dbReference type="ChEBI" id="CHEBI:15378"/>
        <dbReference type="ChEBI" id="CHEBI:33737"/>
        <dbReference type="ChEBI" id="CHEBI:33738"/>
        <dbReference type="ChEBI" id="CHEBI:128753"/>
        <dbReference type="ChEBI" id="CHEBI:128769"/>
        <dbReference type="EC" id="1.17.7.4"/>
    </reaction>
</comment>
<name>A0A098C1L7_9BACT</name>
<evidence type="ECO:0000313" key="7">
    <source>
        <dbReference type="Proteomes" id="UP000032417"/>
    </source>
</evidence>
<dbReference type="KEGG" id="pbt:ING2E5B_1563"/>
<dbReference type="PANTHER" id="PTHR30426:SF0">
    <property type="entry name" value="4-HYDROXY-3-METHYLBUT-2-ENYL DIPHOSPHATE REDUCTASE"/>
    <property type="match status" value="1"/>
</dbReference>
<keyword evidence="4 5" id="KW-0411">Iron-sulfur</keyword>
<dbReference type="Gene3D" id="3.40.1010.20">
    <property type="entry name" value="4-hydroxy-3-methylbut-2-enyl diphosphate reductase, catalytic domain"/>
    <property type="match status" value="2"/>
</dbReference>
<feature type="binding site" evidence="5">
    <location>
        <position position="167"/>
    </location>
    <ligand>
        <name>(2E)-4-hydroxy-3-methylbut-2-enyl diphosphate</name>
        <dbReference type="ChEBI" id="CHEBI:128753"/>
    </ligand>
</feature>
<gene>
    <name evidence="5 6" type="primary">ispH</name>
    <name evidence="6" type="ORF">ING2E5B_1563</name>
</gene>
<dbReference type="EMBL" id="LN515532">
    <property type="protein sequence ID" value="CEA16311.1"/>
    <property type="molecule type" value="Genomic_DNA"/>
</dbReference>
<comment type="pathway">
    <text evidence="5">Isoprenoid biosynthesis; dimethylallyl diphosphate biosynthesis; dimethylallyl diphosphate from (2E)-4-hydroxy-3-methylbutenyl diphosphate: step 1/1.</text>
</comment>
<dbReference type="CDD" id="cd13944">
    <property type="entry name" value="lytB_ispH"/>
    <property type="match status" value="1"/>
</dbReference>
<dbReference type="PANTHER" id="PTHR30426">
    <property type="entry name" value="4-HYDROXY-3-METHYLBUT-2-ENYL DIPHOSPHATE REDUCTASE"/>
    <property type="match status" value="1"/>
</dbReference>
<dbReference type="GO" id="GO:0019288">
    <property type="term" value="P:isopentenyl diphosphate biosynthetic process, methylerythritol 4-phosphate pathway"/>
    <property type="evidence" value="ECO:0007669"/>
    <property type="project" value="UniProtKB-UniRule"/>
</dbReference>
<feature type="binding site" evidence="5">
    <location>
        <position position="228"/>
    </location>
    <ligand>
        <name>(2E)-4-hydroxy-3-methylbut-2-enyl diphosphate</name>
        <dbReference type="ChEBI" id="CHEBI:128753"/>
    </ligand>
</feature>
<dbReference type="AlphaFoldDB" id="A0A098C1L7"/>
<feature type="binding site" evidence="5">
    <location>
        <position position="198"/>
    </location>
    <ligand>
        <name>[4Fe-4S] cluster</name>
        <dbReference type="ChEBI" id="CHEBI:49883"/>
    </ligand>
</feature>
<dbReference type="EC" id="1.17.7.4" evidence="5"/>
<sequence length="297" mass="33392">MNKIEIDKGSGFCFGVVKAINKAEEELKKNGTLYCLGDIVHNNIEVERLEKMGLITIDHEQFKKLKNVRVLLRAHGEPPSTYEIAKENNIELIDASCPVVLGLQKKIKKRYNLRVDDDTQIVIYGKKGHAEVNGLLGQTAETAIIIESKDDIEKLDFTRDINLFSQTTKSLDGFFELGNLIRSRMKNGAKLEFFDSICRQVSNRVPNIQEFAAKHDLIIFIAGEKSSNGKVLFSECKKVNPNSYFIHSPEEVRPELIGEYTNIGICGATSTPLWQMKAVAENISKLKPEMNITEAAF</sequence>
<dbReference type="GO" id="GO:0051745">
    <property type="term" value="F:4-hydroxy-3-methylbut-2-enyl diphosphate reductase activity"/>
    <property type="evidence" value="ECO:0007669"/>
    <property type="project" value="UniProtKB-UniRule"/>
</dbReference>
<feature type="binding site" evidence="5">
    <location>
        <position position="227"/>
    </location>
    <ligand>
        <name>isopentenyl diphosphate</name>
        <dbReference type="ChEBI" id="CHEBI:128769"/>
    </ligand>
</feature>
<dbReference type="PATRIC" id="fig|1562970.3.peg.1553"/>
<feature type="binding site" evidence="5">
    <location>
        <position position="129"/>
    </location>
    <ligand>
        <name>dimethylallyl diphosphate</name>
        <dbReference type="ChEBI" id="CHEBI:57623"/>
    </ligand>
</feature>
<evidence type="ECO:0000256" key="3">
    <source>
        <dbReference type="ARBA" id="ARBA00023004"/>
    </source>
</evidence>
<dbReference type="NCBIfam" id="TIGR00216">
    <property type="entry name" value="ispH_lytB"/>
    <property type="match status" value="1"/>
</dbReference>
<dbReference type="OrthoDB" id="9777362at2"/>
<feature type="binding site" evidence="5">
    <location>
        <position position="270"/>
    </location>
    <ligand>
        <name>(2E)-4-hydroxy-3-methylbut-2-enyl diphosphate</name>
        <dbReference type="ChEBI" id="CHEBI:128753"/>
    </ligand>
</feature>
<dbReference type="InterPro" id="IPR003451">
    <property type="entry name" value="LytB/IspH"/>
</dbReference>
<feature type="binding site" evidence="5">
    <location>
        <position position="41"/>
    </location>
    <ligand>
        <name>dimethylallyl diphosphate</name>
        <dbReference type="ChEBI" id="CHEBI:57623"/>
    </ligand>
</feature>
<feature type="binding site" evidence="5">
    <location>
        <position position="41"/>
    </location>
    <ligand>
        <name>isopentenyl diphosphate</name>
        <dbReference type="ChEBI" id="CHEBI:128769"/>
    </ligand>
</feature>
<feature type="binding site" evidence="5">
    <location>
        <position position="75"/>
    </location>
    <ligand>
        <name>(2E)-4-hydroxy-3-methylbut-2-enyl diphosphate</name>
        <dbReference type="ChEBI" id="CHEBI:128753"/>
    </ligand>
</feature>
<dbReference type="GO" id="GO:0050992">
    <property type="term" value="P:dimethylallyl diphosphate biosynthetic process"/>
    <property type="evidence" value="ECO:0007669"/>
    <property type="project" value="UniProtKB-UniRule"/>
</dbReference>
<dbReference type="Gene3D" id="3.40.50.11270">
    <property type="match status" value="1"/>
</dbReference>
<dbReference type="UniPathway" id="UPA00056">
    <property type="reaction ID" value="UER00097"/>
</dbReference>
<proteinExistence type="inferred from homology"/>
<feature type="binding site" evidence="5">
    <location>
        <position position="226"/>
    </location>
    <ligand>
        <name>(2E)-4-hydroxy-3-methylbut-2-enyl diphosphate</name>
        <dbReference type="ChEBI" id="CHEBI:128753"/>
    </ligand>
</feature>
<keyword evidence="3 5" id="KW-0408">Iron</keyword>
<evidence type="ECO:0000256" key="5">
    <source>
        <dbReference type="HAMAP-Rule" id="MF_00191"/>
    </source>
</evidence>
<dbReference type="Proteomes" id="UP000032417">
    <property type="component" value="Chromosome 1"/>
</dbReference>
<organism evidence="6 7">
    <name type="scientific">Fermentimonas caenicola</name>
    <dbReference type="NCBI Taxonomy" id="1562970"/>
    <lineage>
        <taxon>Bacteria</taxon>
        <taxon>Pseudomonadati</taxon>
        <taxon>Bacteroidota</taxon>
        <taxon>Bacteroidia</taxon>
        <taxon>Bacteroidales</taxon>
        <taxon>Dysgonomonadaceae</taxon>
        <taxon>Fermentimonas</taxon>
    </lineage>
</organism>
<feature type="binding site" evidence="5">
    <location>
        <position position="226"/>
    </location>
    <ligand>
        <name>isopentenyl diphosphate</name>
        <dbReference type="ChEBI" id="CHEBI:128769"/>
    </ligand>
</feature>
<dbReference type="GO" id="GO:0051539">
    <property type="term" value="F:4 iron, 4 sulfur cluster binding"/>
    <property type="evidence" value="ECO:0007669"/>
    <property type="project" value="UniProtKB-UniRule"/>
</dbReference>
<feature type="binding site" evidence="5">
    <location>
        <position position="129"/>
    </location>
    <ligand>
        <name>isopentenyl diphosphate</name>
        <dbReference type="ChEBI" id="CHEBI:128769"/>
    </ligand>
</feature>
<comment type="function">
    <text evidence="5">Catalyzes the conversion of 1-hydroxy-2-methyl-2-(E)-butenyl 4-diphosphate (HMBPP) into a mixture of isopentenyl diphosphate (IPP) and dimethylallyl diphosphate (DMAPP). Acts in the terminal step of the DOXP/MEP pathway for isoprenoid precursor biosynthesis.</text>
</comment>
<feature type="binding site" evidence="5">
    <location>
        <position position="226"/>
    </location>
    <ligand>
        <name>dimethylallyl diphosphate</name>
        <dbReference type="ChEBI" id="CHEBI:57623"/>
    </ligand>
</feature>
<dbReference type="STRING" id="1562970.ING2E5B_1563"/>
<feature type="binding site" evidence="5">
    <location>
        <position position="270"/>
    </location>
    <ligand>
        <name>dimethylallyl diphosphate</name>
        <dbReference type="ChEBI" id="CHEBI:57623"/>
    </ligand>
</feature>
<feature type="binding site" evidence="5">
    <location>
        <position position="41"/>
    </location>
    <ligand>
        <name>(2E)-4-hydroxy-3-methylbut-2-enyl diphosphate</name>
        <dbReference type="ChEBI" id="CHEBI:128753"/>
    </ligand>
</feature>
<feature type="binding site" evidence="5">
    <location>
        <position position="227"/>
    </location>
    <ligand>
        <name>(2E)-4-hydroxy-3-methylbut-2-enyl diphosphate</name>
        <dbReference type="ChEBI" id="CHEBI:128753"/>
    </ligand>
</feature>
<feature type="binding site" evidence="5">
    <location>
        <position position="228"/>
    </location>
    <ligand>
        <name>dimethylallyl diphosphate</name>
        <dbReference type="ChEBI" id="CHEBI:57623"/>
    </ligand>
</feature>
<dbReference type="GO" id="GO:0046872">
    <property type="term" value="F:metal ion binding"/>
    <property type="evidence" value="ECO:0007669"/>
    <property type="project" value="UniProtKB-KW"/>
</dbReference>
<feature type="active site" description="Proton donor" evidence="5">
    <location>
        <position position="131"/>
    </location>
</feature>
<evidence type="ECO:0000256" key="4">
    <source>
        <dbReference type="ARBA" id="ARBA00023014"/>
    </source>
</evidence>
<dbReference type="HAMAP" id="MF_00191">
    <property type="entry name" value="IspH"/>
    <property type="match status" value="1"/>
</dbReference>
<dbReference type="Pfam" id="PF02401">
    <property type="entry name" value="LYTB"/>
    <property type="match status" value="1"/>
</dbReference>
<feature type="binding site" evidence="5">
    <location>
        <position position="97"/>
    </location>
    <ligand>
        <name>[4Fe-4S] cluster</name>
        <dbReference type="ChEBI" id="CHEBI:49883"/>
    </ligand>
</feature>
<reference evidence="6 7" key="1">
    <citation type="submission" date="2014-08" db="EMBL/GenBank/DDBJ databases">
        <authorList>
            <person name="Wibberg D."/>
        </authorList>
    </citation>
    <scope>NUCLEOTIDE SEQUENCE [LARGE SCALE GENOMIC DNA]</scope>
    <source>
        <strain evidence="7">ING2-E5B</strain>
    </source>
</reference>
<keyword evidence="5" id="KW-0414">Isoprene biosynthesis</keyword>
<comment type="pathway">
    <text evidence="5">Isoprenoid biosynthesis; isopentenyl diphosphate biosynthesis via DXP pathway; isopentenyl diphosphate from 1-deoxy-D-xylulose 5-phosphate: step 6/6.</text>
</comment>
<feature type="binding site" evidence="5">
    <location>
        <position position="13"/>
    </location>
    <ligand>
        <name>[4Fe-4S] cluster</name>
        <dbReference type="ChEBI" id="CHEBI:49883"/>
    </ligand>
</feature>
<feature type="binding site" evidence="5">
    <location>
        <position position="227"/>
    </location>
    <ligand>
        <name>dimethylallyl diphosphate</name>
        <dbReference type="ChEBI" id="CHEBI:57623"/>
    </ligand>
</feature>
<comment type="cofactor">
    <cofactor evidence="5">
        <name>[4Fe-4S] cluster</name>
        <dbReference type="ChEBI" id="CHEBI:49883"/>
    </cofactor>
    <text evidence="5">Binds 1 [4Fe-4S] cluster per subunit.</text>
</comment>
<comment type="catalytic activity">
    <reaction evidence="5">
        <text>dimethylallyl diphosphate + 2 oxidized [2Fe-2S]-[ferredoxin] + H2O = (2E)-4-hydroxy-3-methylbut-2-enyl diphosphate + 2 reduced [2Fe-2S]-[ferredoxin] + 2 H(+)</text>
        <dbReference type="Rhea" id="RHEA:24825"/>
        <dbReference type="Rhea" id="RHEA-COMP:10000"/>
        <dbReference type="Rhea" id="RHEA-COMP:10001"/>
        <dbReference type="ChEBI" id="CHEBI:15377"/>
        <dbReference type="ChEBI" id="CHEBI:15378"/>
        <dbReference type="ChEBI" id="CHEBI:33737"/>
        <dbReference type="ChEBI" id="CHEBI:33738"/>
        <dbReference type="ChEBI" id="CHEBI:57623"/>
        <dbReference type="ChEBI" id="CHEBI:128753"/>
        <dbReference type="EC" id="1.17.7.4"/>
    </reaction>
</comment>
<evidence type="ECO:0000256" key="2">
    <source>
        <dbReference type="ARBA" id="ARBA00022723"/>
    </source>
</evidence>
<feature type="binding site" evidence="5">
    <location>
        <position position="75"/>
    </location>
    <ligand>
        <name>isopentenyl diphosphate</name>
        <dbReference type="ChEBI" id="CHEBI:128769"/>
    </ligand>
</feature>
<evidence type="ECO:0000256" key="1">
    <source>
        <dbReference type="ARBA" id="ARBA00022485"/>
    </source>
</evidence>
<keyword evidence="7" id="KW-1185">Reference proteome</keyword>
<keyword evidence="5 6" id="KW-0560">Oxidoreductase</keyword>
<dbReference type="NCBIfam" id="NF002187">
    <property type="entry name" value="PRK01045.1-1"/>
    <property type="match status" value="1"/>
</dbReference>
<dbReference type="HOGENOM" id="CLU_027486_0_1_10"/>